<dbReference type="Pfam" id="PF05608">
    <property type="entry name" value="RTE1"/>
    <property type="match status" value="2"/>
</dbReference>
<dbReference type="PANTHER" id="PTHR20921:SF0">
    <property type="entry name" value="TRANSMEMBRANE PROTEIN 222"/>
    <property type="match status" value="1"/>
</dbReference>
<name>A0ABR1FYF2_AURAN</name>
<accession>A0ABR1FYF2</accession>
<dbReference type="EMBL" id="JBBJCI010000203">
    <property type="protein sequence ID" value="KAK7241277.1"/>
    <property type="molecule type" value="Genomic_DNA"/>
</dbReference>
<comment type="caution">
    <text evidence="2">The sequence shown here is derived from an EMBL/GenBank/DDBJ whole genome shotgun (WGS) entry which is preliminary data.</text>
</comment>
<keyword evidence="1" id="KW-1133">Transmembrane helix</keyword>
<proteinExistence type="predicted"/>
<keyword evidence="1 2" id="KW-0812">Transmembrane</keyword>
<keyword evidence="3" id="KW-1185">Reference proteome</keyword>
<sequence length="181" mass="19626">MRAAPQGGTDYMEVENPQPELSSNIPPCSLVWTPIAPITCCLPFVGHMGLTDSRGYLHDWHGCAVTPTHPRNMLFGAPARFIVLARPGGDAESRERWDGAIARADAEYAHKLHVMVCGHDCHSHVASALNAMRYGGCGCHNKVALAAAVFFFGRHVSLGGFLRTWLPCLLVAGVLLLFHVL</sequence>
<dbReference type="InterPro" id="IPR008496">
    <property type="entry name" value="TMEM222/RTE1"/>
</dbReference>
<keyword evidence="1" id="KW-0472">Membrane</keyword>
<feature type="transmembrane region" description="Helical" evidence="1">
    <location>
        <begin position="160"/>
        <end position="180"/>
    </location>
</feature>
<gene>
    <name evidence="2" type="primary">TMEM222</name>
    <name evidence="2" type="ORF">SO694_00050030</name>
</gene>
<dbReference type="PANTHER" id="PTHR20921">
    <property type="entry name" value="TRANSMEMBRANE PROTEIN 222"/>
    <property type="match status" value="1"/>
</dbReference>
<organism evidence="2 3">
    <name type="scientific">Aureococcus anophagefferens</name>
    <name type="common">Harmful bloom alga</name>
    <dbReference type="NCBI Taxonomy" id="44056"/>
    <lineage>
        <taxon>Eukaryota</taxon>
        <taxon>Sar</taxon>
        <taxon>Stramenopiles</taxon>
        <taxon>Ochrophyta</taxon>
        <taxon>Pelagophyceae</taxon>
        <taxon>Pelagomonadales</taxon>
        <taxon>Pelagomonadaceae</taxon>
        <taxon>Aureococcus</taxon>
    </lineage>
</organism>
<evidence type="ECO:0000256" key="1">
    <source>
        <dbReference type="SAM" id="Phobius"/>
    </source>
</evidence>
<reference evidence="2 3" key="1">
    <citation type="submission" date="2024-03" db="EMBL/GenBank/DDBJ databases">
        <title>Aureococcus anophagefferens CCMP1851 and Kratosvirus quantuckense: Draft genome of a second virus-susceptible host strain in the model system.</title>
        <authorList>
            <person name="Chase E."/>
            <person name="Truchon A.R."/>
            <person name="Schepens W."/>
            <person name="Wilhelm S.W."/>
        </authorList>
    </citation>
    <scope>NUCLEOTIDE SEQUENCE [LARGE SCALE GENOMIC DNA]</scope>
    <source>
        <strain evidence="2 3">CCMP1851</strain>
    </source>
</reference>
<evidence type="ECO:0000313" key="3">
    <source>
        <dbReference type="Proteomes" id="UP001363151"/>
    </source>
</evidence>
<evidence type="ECO:0000313" key="2">
    <source>
        <dbReference type="EMBL" id="KAK7241277.1"/>
    </source>
</evidence>
<protein>
    <submittedName>
        <fullName evidence="2">Transmembrane protein</fullName>
    </submittedName>
</protein>
<dbReference type="Proteomes" id="UP001363151">
    <property type="component" value="Unassembled WGS sequence"/>
</dbReference>